<dbReference type="InterPro" id="IPR002130">
    <property type="entry name" value="Cyclophilin-type_PPIase_dom"/>
</dbReference>
<gene>
    <name evidence="3" type="ORF">Bathy05g02880</name>
</gene>
<protein>
    <recommendedName>
        <fullName evidence="2">PPIase cyclophilin-type domain-containing protein</fullName>
    </recommendedName>
</protein>
<dbReference type="Pfam" id="PF00160">
    <property type="entry name" value="Pro_isomerase"/>
    <property type="match status" value="1"/>
</dbReference>
<dbReference type="EMBL" id="FO082274">
    <property type="protein sequence ID" value="CCO16664.1"/>
    <property type="molecule type" value="Genomic_DNA"/>
</dbReference>
<dbReference type="AlphaFoldDB" id="K8EF95"/>
<dbReference type="InterPro" id="IPR044185">
    <property type="entry name" value="CYP26-2-like"/>
</dbReference>
<dbReference type="STRING" id="41875.K8EF95"/>
<dbReference type="RefSeq" id="XP_007513106.1">
    <property type="nucleotide sequence ID" value="XM_007513044.1"/>
</dbReference>
<dbReference type="Gene3D" id="2.40.100.10">
    <property type="entry name" value="Cyclophilin-like"/>
    <property type="match status" value="1"/>
</dbReference>
<dbReference type="Proteomes" id="UP000198341">
    <property type="component" value="Chromosome 5"/>
</dbReference>
<accession>K8EF95</accession>
<dbReference type="eggNOG" id="KOG0865">
    <property type="taxonomic scope" value="Eukaryota"/>
</dbReference>
<dbReference type="PANTHER" id="PTHR47724">
    <property type="entry name" value="PEPTIDYL-PROLYL CIS-TRANS ISOMERASE CYP26-2, CHLOROPLASTIC"/>
    <property type="match status" value="1"/>
</dbReference>
<reference evidence="3 4" key="1">
    <citation type="submission" date="2011-10" db="EMBL/GenBank/DDBJ databases">
        <authorList>
            <person name="Genoscope - CEA"/>
        </authorList>
    </citation>
    <scope>NUCLEOTIDE SEQUENCE [LARGE SCALE GENOMIC DNA]</scope>
    <source>
        <strain evidence="3 4">RCC 1105</strain>
    </source>
</reference>
<name>K8EF95_9CHLO</name>
<dbReference type="PANTHER" id="PTHR47724:SF1">
    <property type="entry name" value="PEPTIDYL-PROLYL CIS-TRANS ISOMERASE CYP26-2, CHLOROPLASTIC"/>
    <property type="match status" value="1"/>
</dbReference>
<dbReference type="GO" id="GO:0003755">
    <property type="term" value="F:peptidyl-prolyl cis-trans isomerase activity"/>
    <property type="evidence" value="ECO:0007669"/>
    <property type="project" value="InterPro"/>
</dbReference>
<dbReference type="GO" id="GO:0009507">
    <property type="term" value="C:chloroplast"/>
    <property type="evidence" value="ECO:0007669"/>
    <property type="project" value="TreeGrafter"/>
</dbReference>
<organism evidence="3 4">
    <name type="scientific">Bathycoccus prasinos</name>
    <dbReference type="NCBI Taxonomy" id="41875"/>
    <lineage>
        <taxon>Eukaryota</taxon>
        <taxon>Viridiplantae</taxon>
        <taxon>Chlorophyta</taxon>
        <taxon>Mamiellophyceae</taxon>
        <taxon>Mamiellales</taxon>
        <taxon>Bathycoccaceae</taxon>
        <taxon>Bathycoccus</taxon>
    </lineage>
</organism>
<dbReference type="GeneID" id="19015791"/>
<dbReference type="PROSITE" id="PS50072">
    <property type="entry name" value="CSA_PPIASE_2"/>
    <property type="match status" value="1"/>
</dbReference>
<evidence type="ECO:0000313" key="3">
    <source>
        <dbReference type="EMBL" id="CCO16664.1"/>
    </source>
</evidence>
<feature type="region of interest" description="Disordered" evidence="1">
    <location>
        <begin position="313"/>
        <end position="333"/>
    </location>
</feature>
<dbReference type="KEGG" id="bpg:Bathy05g02880"/>
<dbReference type="OrthoDB" id="252722at2759"/>
<dbReference type="InterPro" id="IPR029000">
    <property type="entry name" value="Cyclophilin-like_dom_sf"/>
</dbReference>
<evidence type="ECO:0000256" key="1">
    <source>
        <dbReference type="SAM" id="MobiDB-lite"/>
    </source>
</evidence>
<dbReference type="SUPFAM" id="SSF50891">
    <property type="entry name" value="Cyclophilin-like"/>
    <property type="match status" value="1"/>
</dbReference>
<proteinExistence type="predicted"/>
<feature type="domain" description="PPIase cyclophilin-type" evidence="2">
    <location>
        <begin position="85"/>
        <end position="310"/>
    </location>
</feature>
<keyword evidence="4" id="KW-1185">Reference proteome</keyword>
<evidence type="ECO:0000313" key="4">
    <source>
        <dbReference type="Proteomes" id="UP000198341"/>
    </source>
</evidence>
<evidence type="ECO:0000259" key="2">
    <source>
        <dbReference type="PROSITE" id="PS50072"/>
    </source>
</evidence>
<sequence>MTRRERRPPPRNIKNGCTIESILSRDEDDEETTTTAFNHPRRRRRDLMMLTSSAFVFPTNAFNAWAAALDDDETKHQKLITNQVFFEFAIDGTKIGRVVVGVYGNESITARRFLALSKGIQGLSYRRKPIIGIEENEDETVETPLWITSSAIAKFEAPGTGEAINTVPGGLTNEELLMDLGKMKHDRANLVSVQVRDDPRMPKPEPKSKLVSNRGKFERVYEPLPPEPNGTSFSITYAPSEDLDVTNVVVGEVISGFDVLAQIGSLPTVPDNSDSPFFQVAKSIGDKRALVSEKSFGKPFAKVTLLNCGEVASTKSGEEVKSEDGAGEEQSSQ</sequence>